<evidence type="ECO:0000313" key="2">
    <source>
        <dbReference type="EMBL" id="MST90730.1"/>
    </source>
</evidence>
<gene>
    <name evidence="2" type="ORF">FYJ76_02050</name>
</gene>
<dbReference type="CDD" id="cd02230">
    <property type="entry name" value="cupin_HP0902-like"/>
    <property type="match status" value="1"/>
</dbReference>
<sequence>MMAFIKNIEHEEIVRLADEISANIGQVVSKTLAQNSCVSITLFAFAKGEEIGTHDSAGDAMVTVIEGKGRFVVDGREYCLSAGETLVMPARKPHSVHAEDAFKMLLTVVFPRNDSET</sequence>
<feature type="domain" description="Cupin type-2" evidence="1">
    <location>
        <begin position="42"/>
        <end position="109"/>
    </location>
</feature>
<evidence type="ECO:0000313" key="3">
    <source>
        <dbReference type="Proteomes" id="UP000431913"/>
    </source>
</evidence>
<dbReference type="Gene3D" id="2.60.120.10">
    <property type="entry name" value="Jelly Rolls"/>
    <property type="match status" value="1"/>
</dbReference>
<protein>
    <submittedName>
        <fullName evidence="2">Cupin domain-containing protein</fullName>
    </submittedName>
</protein>
<dbReference type="PANTHER" id="PTHR37694:SF1">
    <property type="entry name" value="SLR8022 PROTEIN"/>
    <property type="match status" value="1"/>
</dbReference>
<reference evidence="2 3" key="1">
    <citation type="submission" date="2019-08" db="EMBL/GenBank/DDBJ databases">
        <title>In-depth cultivation of the pig gut microbiome towards novel bacterial diversity and tailored functional studies.</title>
        <authorList>
            <person name="Wylensek D."/>
            <person name="Hitch T.C.A."/>
            <person name="Clavel T."/>
        </authorList>
    </citation>
    <scope>NUCLEOTIDE SEQUENCE [LARGE SCALE GENOMIC DNA]</scope>
    <source>
        <strain evidence="2 3">WCA3-601-WT-6J</strain>
    </source>
</reference>
<organism evidence="2 3">
    <name type="scientific">Ruthenibacterium lactatiformans</name>
    <dbReference type="NCBI Taxonomy" id="1550024"/>
    <lineage>
        <taxon>Bacteria</taxon>
        <taxon>Bacillati</taxon>
        <taxon>Bacillota</taxon>
        <taxon>Clostridia</taxon>
        <taxon>Eubacteriales</taxon>
        <taxon>Oscillospiraceae</taxon>
        <taxon>Ruthenibacterium</taxon>
    </lineage>
</organism>
<dbReference type="InterPro" id="IPR014710">
    <property type="entry name" value="RmlC-like_jellyroll"/>
</dbReference>
<accession>A0A6I2U636</accession>
<dbReference type="Pfam" id="PF07883">
    <property type="entry name" value="Cupin_2"/>
    <property type="match status" value="1"/>
</dbReference>
<comment type="caution">
    <text evidence="2">The sequence shown here is derived from an EMBL/GenBank/DDBJ whole genome shotgun (WGS) entry which is preliminary data.</text>
</comment>
<dbReference type="EMBL" id="VUNJ01000002">
    <property type="protein sequence ID" value="MST90730.1"/>
    <property type="molecule type" value="Genomic_DNA"/>
</dbReference>
<proteinExistence type="predicted"/>
<dbReference type="InterPro" id="IPR011051">
    <property type="entry name" value="RmlC_Cupin_sf"/>
</dbReference>
<dbReference type="AlphaFoldDB" id="A0A6I2U636"/>
<evidence type="ECO:0000259" key="1">
    <source>
        <dbReference type="Pfam" id="PF07883"/>
    </source>
</evidence>
<dbReference type="PANTHER" id="PTHR37694">
    <property type="entry name" value="SLR8022 PROTEIN"/>
    <property type="match status" value="1"/>
</dbReference>
<dbReference type="Proteomes" id="UP000431913">
    <property type="component" value="Unassembled WGS sequence"/>
</dbReference>
<dbReference type="SUPFAM" id="SSF51182">
    <property type="entry name" value="RmlC-like cupins"/>
    <property type="match status" value="1"/>
</dbReference>
<dbReference type="InterPro" id="IPR013096">
    <property type="entry name" value="Cupin_2"/>
</dbReference>
<name>A0A6I2U636_9FIRM</name>